<evidence type="ECO:0000313" key="2">
    <source>
        <dbReference type="Proteomes" id="UP001141166"/>
    </source>
</evidence>
<reference evidence="1" key="1">
    <citation type="submission" date="2022-05" db="EMBL/GenBank/DDBJ databases">
        <title>Draft genome sequences of Clostridium perfringens strains isolated from Peru.</title>
        <authorList>
            <person name="Hurtado R."/>
            <person name="Lima L."/>
            <person name="Sousa T."/>
            <person name="Jaiswal A.K."/>
            <person name="Tiwari S."/>
            <person name="Maturrano L."/>
            <person name="Brenig B."/>
            <person name="Azevedo V."/>
        </authorList>
    </citation>
    <scope>NUCLEOTIDE SEQUENCE</scope>
    <source>
        <strain evidence="1">CP4</strain>
    </source>
</reference>
<name>A0A9X3XU98_ENTFC</name>
<dbReference type="AlphaFoldDB" id="A0A9X3XU98"/>
<dbReference type="EMBL" id="JAMWMK010000039">
    <property type="protein sequence ID" value="MDC4249081.1"/>
    <property type="molecule type" value="Genomic_DNA"/>
</dbReference>
<protein>
    <submittedName>
        <fullName evidence="1">Uncharacterized protein</fullName>
    </submittedName>
</protein>
<evidence type="ECO:0000313" key="1">
    <source>
        <dbReference type="EMBL" id="MDC4249081.1"/>
    </source>
</evidence>
<organism evidence="1 2">
    <name type="scientific">Enterococcus faecium</name>
    <name type="common">Streptococcus faecium</name>
    <dbReference type="NCBI Taxonomy" id="1352"/>
    <lineage>
        <taxon>Bacteria</taxon>
        <taxon>Bacillati</taxon>
        <taxon>Bacillota</taxon>
        <taxon>Bacilli</taxon>
        <taxon>Lactobacillales</taxon>
        <taxon>Enterococcaceae</taxon>
        <taxon>Enterococcus</taxon>
    </lineage>
</organism>
<dbReference type="Proteomes" id="UP001141166">
    <property type="component" value="Unassembled WGS sequence"/>
</dbReference>
<accession>A0A9X3XU98</accession>
<gene>
    <name evidence="1" type="ORF">M3X98_13820</name>
</gene>
<sequence>MNKDERSSHVNMKAPHVEEKVRIDCLVSREVKQMWEEITEADRTVSLGRYFPAHTMERMIRAEYQVFKAFGLRGREARK</sequence>
<comment type="caution">
    <text evidence="1">The sequence shown here is derived from an EMBL/GenBank/DDBJ whole genome shotgun (WGS) entry which is preliminary data.</text>
</comment>
<proteinExistence type="predicted"/>
<dbReference type="RefSeq" id="WP_272471529.1">
    <property type="nucleotide sequence ID" value="NZ_JAMWMK010000039.1"/>
</dbReference>